<gene>
    <name evidence="3" type="ORF">DY252_00280</name>
</gene>
<dbReference type="InterPro" id="IPR018891">
    <property type="entry name" value="AIPR_C"/>
</dbReference>
<dbReference type="RefSeq" id="WP_064788071.1">
    <property type="nucleotide sequence ID" value="NZ_CP031555.1"/>
</dbReference>
<keyword evidence="4" id="KW-1185">Reference proteome</keyword>
<dbReference type="Pfam" id="PF10592">
    <property type="entry name" value="AIPR"/>
    <property type="match status" value="1"/>
</dbReference>
<organism evidence="3 4">
    <name type="scientific">Thalassospira indica</name>
    <dbReference type="NCBI Taxonomy" id="1891279"/>
    <lineage>
        <taxon>Bacteria</taxon>
        <taxon>Pseudomonadati</taxon>
        <taxon>Pseudomonadota</taxon>
        <taxon>Alphaproteobacteria</taxon>
        <taxon>Rhodospirillales</taxon>
        <taxon>Thalassospiraceae</taxon>
        <taxon>Thalassospira</taxon>
    </lineage>
</organism>
<protein>
    <submittedName>
        <fullName evidence="3">Abortive phage infection protein</fullName>
    </submittedName>
</protein>
<evidence type="ECO:0000259" key="2">
    <source>
        <dbReference type="Pfam" id="PF22879"/>
    </source>
</evidence>
<proteinExistence type="predicted"/>
<sequence length="687" mass="78055">MADLEIVDLERFQRDFVQEVIARADAHEEGALREDELTQVFIEYLVDIGEIEDAEISYHQARGVKANGFYVSEDGDRLDLFVTDARLTEALESVTKTDVDTAFKRVRSFLEKALDGYHKSLEEASDGYDMAWAIWSSRRDLVSARLFLVTDGLTKIEAIEDFRIGEIEISHHVWDLRRLYRADVSNAGHEPIKVNFEDLTGQPLRCLAVPQTSEKYRCFMSMLTGQTIVDLYLRHGPRLLERNVRSFLQLRGDVNKGIRKTIQEESDMFVAYNNGLSIVVRGVTGEENGIDNFEISSTDDFQIVNGGQTTGSIYRAATKDKYDISKIFIPVKITEITGTEYVDEVAPKISLFANSQNKVNKADFTSNDPFHVKLEEVSRKTWAPPKRGLQKQTRWFFERARGQYLDSKTREGTPARQKAWEAINPRRQMFTKTDLGKFENAWSQLPQIVARGAQKSFLYFMAKLDERGGIEVDEEYFRRLVAKAILFKETERIVTRQKFGGYRSQIVAYSLALLSHCTAQRVDLEEIWESQDLPEALAAFIEEITVLAHKHITNAPNGQNIGEWCKKDLCWERFRETELDVPEAISKGLSSRPANRLKKGTHTADAPSSEEAALIDAMAHVPADTWFGISSWAKETHNLQGWQRSLSFSLGHLASQGRKPSRKQAVQGQKILSEAQSLGFAVNQEDA</sequence>
<reference evidence="3 4" key="1">
    <citation type="submission" date="2018-08" db="EMBL/GenBank/DDBJ databases">
        <title>Complete genome sequence of type strain Thalassospira indica MCCC 1A01103T, isolated from isolated from deep seawater of the Indian Ocean.</title>
        <authorList>
            <person name="Liu Y."/>
        </authorList>
    </citation>
    <scope>NUCLEOTIDE SEQUENCE [LARGE SCALE GENOMIC DNA]</scope>
    <source>
        <strain evidence="3 4">PB8BT</strain>
    </source>
</reference>
<evidence type="ECO:0000313" key="3">
    <source>
        <dbReference type="EMBL" id="AXO12868.1"/>
    </source>
</evidence>
<feature type="domain" description="Abortive infection phage resistance protein N-terminal" evidence="2">
    <location>
        <begin position="38"/>
        <end position="181"/>
    </location>
</feature>
<dbReference type="Proteomes" id="UP000256971">
    <property type="component" value="Chromosome"/>
</dbReference>
<dbReference type="InterPro" id="IPR055101">
    <property type="entry name" value="AIPR_N"/>
</dbReference>
<evidence type="ECO:0000313" key="4">
    <source>
        <dbReference type="Proteomes" id="UP000256971"/>
    </source>
</evidence>
<name>A0ABN5NBU4_9PROT</name>
<feature type="domain" description="Abortive phage infection protein C-terminal" evidence="1">
    <location>
        <begin position="240"/>
        <end position="555"/>
    </location>
</feature>
<dbReference type="EMBL" id="CP031555">
    <property type="protein sequence ID" value="AXO12868.1"/>
    <property type="molecule type" value="Genomic_DNA"/>
</dbReference>
<dbReference type="Pfam" id="PF22879">
    <property type="entry name" value="AIPR_N"/>
    <property type="match status" value="1"/>
</dbReference>
<accession>A0ABN5NBU4</accession>
<evidence type="ECO:0000259" key="1">
    <source>
        <dbReference type="Pfam" id="PF10592"/>
    </source>
</evidence>